<organism evidence="2 3">
    <name type="scientific">Ammoniphilus resinae</name>
    <dbReference type="NCBI Taxonomy" id="861532"/>
    <lineage>
        <taxon>Bacteria</taxon>
        <taxon>Bacillati</taxon>
        <taxon>Bacillota</taxon>
        <taxon>Bacilli</taxon>
        <taxon>Bacillales</taxon>
        <taxon>Paenibacillaceae</taxon>
        <taxon>Aneurinibacillus group</taxon>
        <taxon>Ammoniphilus</taxon>
    </lineage>
</organism>
<dbReference type="SUPFAM" id="SSF53474">
    <property type="entry name" value="alpha/beta-Hydrolases"/>
    <property type="match status" value="1"/>
</dbReference>
<reference evidence="2 3" key="1">
    <citation type="submission" date="2021-03" db="EMBL/GenBank/DDBJ databases">
        <title>Genomic Encyclopedia of Type Strains, Phase IV (KMG-IV): sequencing the most valuable type-strain genomes for metagenomic binning, comparative biology and taxonomic classification.</title>
        <authorList>
            <person name="Goeker M."/>
        </authorList>
    </citation>
    <scope>NUCLEOTIDE SEQUENCE [LARGE SCALE GENOMIC DNA]</scope>
    <source>
        <strain evidence="2 3">DSM 24738</strain>
    </source>
</reference>
<dbReference type="InterPro" id="IPR029058">
    <property type="entry name" value="AB_hydrolase_fold"/>
</dbReference>
<dbReference type="RefSeq" id="WP_209811620.1">
    <property type="nucleotide sequence ID" value="NZ_JAGGKT010000012.1"/>
</dbReference>
<dbReference type="Pfam" id="PF12146">
    <property type="entry name" value="Hydrolase_4"/>
    <property type="match status" value="1"/>
</dbReference>
<feature type="domain" description="Serine aminopeptidase S33" evidence="1">
    <location>
        <begin position="75"/>
        <end position="233"/>
    </location>
</feature>
<evidence type="ECO:0000313" key="2">
    <source>
        <dbReference type="EMBL" id="MBP1933603.1"/>
    </source>
</evidence>
<evidence type="ECO:0000259" key="1">
    <source>
        <dbReference type="Pfam" id="PF12146"/>
    </source>
</evidence>
<dbReference type="PANTHER" id="PTHR11614">
    <property type="entry name" value="PHOSPHOLIPASE-RELATED"/>
    <property type="match status" value="1"/>
</dbReference>
<proteinExistence type="predicted"/>
<name>A0ABS4GTK1_9BACL</name>
<keyword evidence="3" id="KW-1185">Reference proteome</keyword>
<sequence length="256" mass="28753">MNRFIPGKVGLNIHVKENLFPGRELFILCHGFTGSIQSHVISATRNVLTEQQLSNVSVDFTNNLNEADGQFVNHTLSGEVADLEVIFHSYRDAYESIYLVGHSMGCTVALQFSLDFSPSGLLLIAPPYSMKDIILEIAKATYGDSKTGLEKWKREQTIPIYKEKDKAYYPLSYEFYRDLEQIEPHRYVGISSPAAVIYSATDPVVPPRQSVQLFETIGSVRKKLLLVDDAPHSFDTPPATAKLLKNVQQGIQFLRK</sequence>
<dbReference type="InterPro" id="IPR051044">
    <property type="entry name" value="MAG_DAG_Lipase"/>
</dbReference>
<evidence type="ECO:0000313" key="3">
    <source>
        <dbReference type="Proteomes" id="UP001519343"/>
    </source>
</evidence>
<protein>
    <submittedName>
        <fullName evidence="2">Esterase/lipase</fullName>
    </submittedName>
</protein>
<gene>
    <name evidence="2" type="ORF">J2Z37_003616</name>
</gene>
<dbReference type="EMBL" id="JAGGKT010000012">
    <property type="protein sequence ID" value="MBP1933603.1"/>
    <property type="molecule type" value="Genomic_DNA"/>
</dbReference>
<comment type="caution">
    <text evidence="2">The sequence shown here is derived from an EMBL/GenBank/DDBJ whole genome shotgun (WGS) entry which is preliminary data.</text>
</comment>
<accession>A0ABS4GTK1</accession>
<dbReference type="Proteomes" id="UP001519343">
    <property type="component" value="Unassembled WGS sequence"/>
</dbReference>
<dbReference type="Gene3D" id="3.40.50.1820">
    <property type="entry name" value="alpha/beta hydrolase"/>
    <property type="match status" value="1"/>
</dbReference>
<dbReference type="InterPro" id="IPR022742">
    <property type="entry name" value="Hydrolase_4"/>
</dbReference>